<dbReference type="InterPro" id="IPR005021">
    <property type="entry name" value="Terminase_largesu-like"/>
</dbReference>
<evidence type="ECO:0000259" key="1">
    <source>
        <dbReference type="Pfam" id="PF03354"/>
    </source>
</evidence>
<dbReference type="Pfam" id="PF03354">
    <property type="entry name" value="TerL_ATPase"/>
    <property type="match status" value="1"/>
</dbReference>
<evidence type="ECO:0000313" key="4">
    <source>
        <dbReference type="Proteomes" id="UP000702952"/>
    </source>
</evidence>
<dbReference type="InterPro" id="IPR046462">
    <property type="entry name" value="TerL_nuclease"/>
</dbReference>
<feature type="domain" description="Terminase large subunit-like endonuclease" evidence="2">
    <location>
        <begin position="241"/>
        <end position="514"/>
    </location>
</feature>
<dbReference type="AlphaFoldDB" id="A0AA44F7R9"/>
<dbReference type="Gene3D" id="3.40.50.300">
    <property type="entry name" value="P-loop containing nucleotide triphosphate hydrolases"/>
    <property type="match status" value="1"/>
</dbReference>
<dbReference type="PANTHER" id="PTHR41287">
    <property type="match status" value="1"/>
</dbReference>
<organism evidence="3 4">
    <name type="scientific">Agrobacterium tumefaciens</name>
    <dbReference type="NCBI Taxonomy" id="358"/>
    <lineage>
        <taxon>Bacteria</taxon>
        <taxon>Pseudomonadati</taxon>
        <taxon>Pseudomonadota</taxon>
        <taxon>Alphaproteobacteria</taxon>
        <taxon>Hyphomicrobiales</taxon>
        <taxon>Rhizobiaceae</taxon>
        <taxon>Rhizobium/Agrobacterium group</taxon>
        <taxon>Agrobacterium</taxon>
        <taxon>Agrobacterium tumefaciens complex</taxon>
    </lineage>
</organism>
<gene>
    <name evidence="3" type="ORF">G6M46_19185</name>
</gene>
<feature type="domain" description="Terminase large subunit-like ATPase" evidence="1">
    <location>
        <begin position="52"/>
        <end position="222"/>
    </location>
</feature>
<dbReference type="GO" id="GO:0004519">
    <property type="term" value="F:endonuclease activity"/>
    <property type="evidence" value="ECO:0007669"/>
    <property type="project" value="InterPro"/>
</dbReference>
<dbReference type="PANTHER" id="PTHR41287:SF1">
    <property type="entry name" value="PROTEIN YMFN"/>
    <property type="match status" value="1"/>
</dbReference>
<dbReference type="InterPro" id="IPR046461">
    <property type="entry name" value="TerL_ATPase"/>
</dbReference>
<dbReference type="Proteomes" id="UP000702952">
    <property type="component" value="Unassembled WGS sequence"/>
</dbReference>
<reference evidence="3" key="1">
    <citation type="journal article" date="2020" name="Science">
        <title>Unexpected conservation and global transmission of agrobacterial virulence plasmids.</title>
        <authorList>
            <person name="Weisberg A.J."/>
            <person name="Davis E.W. 2nd"/>
            <person name="Tabima J."/>
            <person name="Belcher M.S."/>
            <person name="Miller M."/>
            <person name="Kuo C.H."/>
            <person name="Loper J.E."/>
            <person name="Grunwald N.J."/>
            <person name="Putnam M.L."/>
            <person name="Chang J.H."/>
        </authorList>
    </citation>
    <scope>NUCLEOTIDE SEQUENCE</scope>
    <source>
        <strain evidence="3">17-1853-1a</strain>
    </source>
</reference>
<dbReference type="InterPro" id="IPR027417">
    <property type="entry name" value="P-loop_NTPase"/>
</dbReference>
<protein>
    <submittedName>
        <fullName evidence="3">Terminase large subunit</fullName>
    </submittedName>
</protein>
<proteinExistence type="predicted"/>
<name>A0AA44F7R9_AGRTU</name>
<dbReference type="Pfam" id="PF20441">
    <property type="entry name" value="TerL_nuclease"/>
    <property type="match status" value="1"/>
</dbReference>
<evidence type="ECO:0000313" key="3">
    <source>
        <dbReference type="EMBL" id="NTC30260.1"/>
    </source>
</evidence>
<dbReference type="Gene3D" id="3.30.420.240">
    <property type="match status" value="1"/>
</dbReference>
<dbReference type="RefSeq" id="WP_174018826.1">
    <property type="nucleotide sequence ID" value="NZ_JAAMAW010000015.1"/>
</dbReference>
<dbReference type="EMBL" id="JAAMAY010000030">
    <property type="protein sequence ID" value="NTC30260.1"/>
    <property type="molecule type" value="Genomic_DNA"/>
</dbReference>
<evidence type="ECO:0000259" key="2">
    <source>
        <dbReference type="Pfam" id="PF20441"/>
    </source>
</evidence>
<comment type="caution">
    <text evidence="3">The sequence shown here is derived from an EMBL/GenBank/DDBJ whole genome shotgun (WGS) entry which is preliminary data.</text>
</comment>
<accession>A0AA44F7R9</accession>
<sequence length="535" mass="59900">MTDGLRWIYDDSPIADPFGYGERAVRFLRMLKHPKSRLPGKAFQLDPPFERIVRAIYGPAEPTGARTVRTVYLQVGKGSRKTSLSAALALLHTYGPERIPRGQNFVVAADQAQARVAFEEAMSIVDEIPQLAGASRPVDSKNRLTHPKSGSFFEAMASDGARAHARTPTFVLVDELWAHKKADLWQAMRLGASKVAGSLVIVATTAGRGNESPDFAVYEYAKKVQRGEVIDPTFLPIIFEGSRDEPWDDEAHWQRVLPGLAYGYPDLPSLRQLAIEAKERPSDRAAFEQFFLGIRQDNSLAPFVDMQTYDEGASPVDLEEMESREYPCWLAVDLSSTTDLSVIVACWRVEDEFVVWPWFFCPGDNIQRRADRDRVNYPEWAAQEFISPTMGSVVDFDRIEDQVRELAARFNVREIAFDPYLGRQLINNLLADGLPVVEFRQGFISMGPAIKTLERAIMGRNFRHGGHPVLRWNFENIAVDASKVDMPVFHKGKSRDRIDGAQAAAMAVARAAAGDTGRSSYDDADLNDIDNWAWA</sequence>